<evidence type="ECO:0000256" key="6">
    <source>
        <dbReference type="HAMAP-Rule" id="MF_00801"/>
    </source>
</evidence>
<dbReference type="AlphaFoldDB" id="A0AAE3L1F9"/>
<dbReference type="Gene3D" id="3.30.2170.10">
    <property type="entry name" value="archaeoglobus fulgidus dsm 4304 superfamily"/>
    <property type="match status" value="1"/>
</dbReference>
<evidence type="ECO:0000256" key="1">
    <source>
        <dbReference type="ARBA" id="ARBA00004496"/>
    </source>
</evidence>
<keyword evidence="2 6" id="KW-0963">Cytoplasm</keyword>
<dbReference type="InterPro" id="IPR007581">
    <property type="entry name" value="Endonuclease-V"/>
</dbReference>
<feature type="binding site" evidence="6">
    <location>
        <position position="106"/>
    </location>
    <ligand>
        <name>Mg(2+)</name>
        <dbReference type="ChEBI" id="CHEBI:18420"/>
    </ligand>
</feature>
<proteinExistence type="inferred from homology"/>
<comment type="similarity">
    <text evidence="6">Belongs to the endonuclease V family.</text>
</comment>
<keyword evidence="3 6" id="KW-0540">Nuclease</keyword>
<keyword evidence="6" id="KW-0460">Magnesium</keyword>
<dbReference type="GO" id="GO:0003727">
    <property type="term" value="F:single-stranded RNA binding"/>
    <property type="evidence" value="ECO:0007669"/>
    <property type="project" value="TreeGrafter"/>
</dbReference>
<evidence type="ECO:0000256" key="4">
    <source>
        <dbReference type="ARBA" id="ARBA00022759"/>
    </source>
</evidence>
<dbReference type="EMBL" id="JANUCT010000009">
    <property type="protein sequence ID" value="MCS3903520.1"/>
    <property type="molecule type" value="Genomic_DNA"/>
</dbReference>
<keyword evidence="6" id="KW-0227">DNA damage</keyword>
<dbReference type="GO" id="GO:0000287">
    <property type="term" value="F:magnesium ion binding"/>
    <property type="evidence" value="ECO:0007669"/>
    <property type="project" value="UniProtKB-UniRule"/>
</dbReference>
<feature type="binding site" evidence="6">
    <location>
        <position position="38"/>
    </location>
    <ligand>
        <name>Mg(2+)</name>
        <dbReference type="ChEBI" id="CHEBI:18420"/>
    </ligand>
</feature>
<evidence type="ECO:0000313" key="7">
    <source>
        <dbReference type="EMBL" id="MCS3903520.1"/>
    </source>
</evidence>
<comment type="catalytic activity">
    <reaction evidence="6">
        <text>Endonucleolytic cleavage at apurinic or apyrimidinic sites to products with a 5'-phosphate.</text>
        <dbReference type="EC" id="3.1.21.7"/>
    </reaction>
</comment>
<dbReference type="GO" id="GO:0005737">
    <property type="term" value="C:cytoplasm"/>
    <property type="evidence" value="ECO:0007669"/>
    <property type="project" value="UniProtKB-SubCell"/>
</dbReference>
<dbReference type="PANTHER" id="PTHR28511">
    <property type="entry name" value="ENDONUCLEASE V"/>
    <property type="match status" value="1"/>
</dbReference>
<dbReference type="Pfam" id="PF04493">
    <property type="entry name" value="Endonuclease_5"/>
    <property type="match status" value="1"/>
</dbReference>
<reference evidence="7" key="1">
    <citation type="submission" date="2022-08" db="EMBL/GenBank/DDBJ databases">
        <title>Genomic Encyclopedia of Type Strains, Phase III (KMG-III): the genomes of soil and plant-associated and newly described type strains.</title>
        <authorList>
            <person name="Whitman W."/>
        </authorList>
    </citation>
    <scope>NUCLEOTIDE SEQUENCE</scope>
    <source>
        <strain evidence="7">HMT 1</strain>
    </source>
</reference>
<keyword evidence="4 6" id="KW-0255">Endonuclease</keyword>
<keyword evidence="6" id="KW-0234">DNA repair</keyword>
<comment type="subcellular location">
    <subcellularLocation>
        <location evidence="1 6">Cytoplasm</location>
    </subcellularLocation>
</comment>
<dbReference type="GO" id="GO:0006281">
    <property type="term" value="P:DNA repair"/>
    <property type="evidence" value="ECO:0007669"/>
    <property type="project" value="UniProtKB-UniRule"/>
</dbReference>
<keyword evidence="8" id="KW-1185">Reference proteome</keyword>
<dbReference type="PANTHER" id="PTHR28511:SF1">
    <property type="entry name" value="ENDONUCLEASE V"/>
    <property type="match status" value="1"/>
</dbReference>
<keyword evidence="6" id="KW-0479">Metal-binding</keyword>
<evidence type="ECO:0000256" key="3">
    <source>
        <dbReference type="ARBA" id="ARBA00022722"/>
    </source>
</evidence>
<gene>
    <name evidence="6" type="primary">nfi</name>
    <name evidence="7" type="ORF">J2T55_001546</name>
</gene>
<keyword evidence="5 6" id="KW-0378">Hydrolase</keyword>
<dbReference type="CDD" id="cd06559">
    <property type="entry name" value="Endonuclease_V"/>
    <property type="match status" value="1"/>
</dbReference>
<comment type="caution">
    <text evidence="7">The sequence shown here is derived from an EMBL/GenBank/DDBJ whole genome shotgun (WGS) entry which is preliminary data.</text>
</comment>
<dbReference type="EC" id="3.1.21.7" evidence="6"/>
<sequence>MHSWDLTPQQAINLQQELRQQIITTDQFGPVRYIAGVDVGFEDRGNTTRAAVVVMACPELEVVASAIARQPTRLPYIPGLLSFREVPAVLEALEQLAQPPDLLLCDGQGYAHPRRFGIACHLGLLTGLPSIGVAKKRLIGTHHDVTPERGSQQYLFHQQEIIGVVLRNRAHVKTIYVSSGHKVCLESAVQWVEATTTRYRLPEPIRAAHKLASG</sequence>
<dbReference type="HAMAP" id="MF_00801">
    <property type="entry name" value="Endonuclease_5"/>
    <property type="match status" value="1"/>
</dbReference>
<feature type="site" description="Interaction with target DNA" evidence="6">
    <location>
        <position position="76"/>
    </location>
</feature>
<dbReference type="NCBIfam" id="NF008629">
    <property type="entry name" value="PRK11617.1"/>
    <property type="match status" value="1"/>
</dbReference>
<dbReference type="Proteomes" id="UP001204445">
    <property type="component" value="Unassembled WGS sequence"/>
</dbReference>
<organism evidence="7 8">
    <name type="scientific">Methylohalomonas lacus</name>
    <dbReference type="NCBI Taxonomy" id="398773"/>
    <lineage>
        <taxon>Bacteria</taxon>
        <taxon>Pseudomonadati</taxon>
        <taxon>Pseudomonadota</taxon>
        <taxon>Gammaproteobacteria</taxon>
        <taxon>Methylohalomonadales</taxon>
        <taxon>Methylohalomonadaceae</taxon>
        <taxon>Methylohalomonas</taxon>
    </lineage>
</organism>
<dbReference type="GO" id="GO:0043737">
    <property type="term" value="F:deoxyribonuclease V activity"/>
    <property type="evidence" value="ECO:0007669"/>
    <property type="project" value="UniProtKB-UniRule"/>
</dbReference>
<protein>
    <recommendedName>
        <fullName evidence="6">Endonuclease V</fullName>
        <ecNumber evidence="6">3.1.21.7</ecNumber>
    </recommendedName>
    <alternativeName>
        <fullName evidence="6">Deoxyinosine 3'endonuclease</fullName>
    </alternativeName>
    <alternativeName>
        <fullName evidence="6">Deoxyribonuclease V</fullName>
        <shortName evidence="6">DNase V</shortName>
    </alternativeName>
</protein>
<dbReference type="GO" id="GO:0016891">
    <property type="term" value="F:RNA endonuclease activity producing 5'-phosphomonoesters, hydrolytic mechanism"/>
    <property type="evidence" value="ECO:0007669"/>
    <property type="project" value="TreeGrafter"/>
</dbReference>
<comment type="function">
    <text evidence="6">DNA repair enzyme involved in the repair of deaminated bases. Selectively cleaves double-stranded DNA at the second phosphodiester bond 3' to a deoxyinosine leaving behind the intact lesion on the nicked DNA.</text>
</comment>
<comment type="cofactor">
    <cofactor evidence="6">
        <name>Mg(2+)</name>
        <dbReference type="ChEBI" id="CHEBI:18420"/>
    </cofactor>
</comment>
<evidence type="ECO:0000313" key="8">
    <source>
        <dbReference type="Proteomes" id="UP001204445"/>
    </source>
</evidence>
<dbReference type="RefSeq" id="WP_259055340.1">
    <property type="nucleotide sequence ID" value="NZ_JANUCT010000009.1"/>
</dbReference>
<evidence type="ECO:0000256" key="2">
    <source>
        <dbReference type="ARBA" id="ARBA00022490"/>
    </source>
</evidence>
<accession>A0AAE3L1F9</accession>
<evidence type="ECO:0000256" key="5">
    <source>
        <dbReference type="ARBA" id="ARBA00022801"/>
    </source>
</evidence>
<name>A0AAE3L1F9_9GAMM</name>